<organism evidence="1 2">
    <name type="scientific">Burkholderia mayonis</name>
    <dbReference type="NCBI Taxonomy" id="1385591"/>
    <lineage>
        <taxon>Bacteria</taxon>
        <taxon>Pseudomonadati</taxon>
        <taxon>Pseudomonadota</taxon>
        <taxon>Betaproteobacteria</taxon>
        <taxon>Burkholderiales</taxon>
        <taxon>Burkholderiaceae</taxon>
        <taxon>Burkholderia</taxon>
        <taxon>pseudomallei group</taxon>
    </lineage>
</organism>
<keyword evidence="2" id="KW-1185">Reference proteome</keyword>
<gene>
    <name evidence="1" type="ORF">WS70_17495</name>
</gene>
<reference evidence="1 2" key="1">
    <citation type="submission" date="2015-12" db="EMBL/GenBank/DDBJ databases">
        <title>Diversity of Burkholderia near neighbor genomes.</title>
        <authorList>
            <person name="Sahl J."/>
            <person name="Wagner D."/>
            <person name="Keim P."/>
        </authorList>
    </citation>
    <scope>NUCLEOTIDE SEQUENCE [LARGE SCALE GENOMIC DNA]</scope>
    <source>
        <strain evidence="1 2">BDU6</strain>
    </source>
</reference>
<proteinExistence type="predicted"/>
<dbReference type="EMBL" id="CP013387">
    <property type="protein sequence ID" value="AOJ03732.1"/>
    <property type="molecule type" value="Genomic_DNA"/>
</dbReference>
<accession>A0A1B4FJF2</accession>
<evidence type="ECO:0000313" key="2">
    <source>
        <dbReference type="Proteomes" id="UP000062519"/>
    </source>
</evidence>
<evidence type="ECO:0000313" key="1">
    <source>
        <dbReference type="EMBL" id="AOJ03732.1"/>
    </source>
</evidence>
<protein>
    <submittedName>
        <fullName evidence="1">Uncharacterized protein</fullName>
    </submittedName>
</protein>
<dbReference type="RefSeq" id="WP_059470951.1">
    <property type="nucleotide sequence ID" value="NZ_CP013387.1"/>
</dbReference>
<dbReference type="AlphaFoldDB" id="A0A1B4FJF2"/>
<dbReference type="KEGG" id="buu:WS70_17495"/>
<sequence>MNLFATLMAGKPSKFEAALDRSGGLDALIRQLKDAEAAMRKQWEHRPDSQDRASVLRYAEAISCARVELERLKASE</sequence>
<dbReference type="Proteomes" id="UP000062519">
    <property type="component" value="Chromosome 2"/>
</dbReference>
<name>A0A1B4FJF2_9BURK</name>